<dbReference type="GO" id="GO:0000026">
    <property type="term" value="F:alpha-1,2-mannosyltransferase activity"/>
    <property type="evidence" value="ECO:0007669"/>
    <property type="project" value="TreeGrafter"/>
</dbReference>
<dbReference type="PANTHER" id="PTHR31121">
    <property type="entry name" value="ALPHA-1,2 MANNOSYLTRANSFERASE KTR1"/>
    <property type="match status" value="1"/>
</dbReference>
<dbReference type="GO" id="GO:0005794">
    <property type="term" value="C:Golgi apparatus"/>
    <property type="evidence" value="ECO:0007669"/>
    <property type="project" value="TreeGrafter"/>
</dbReference>
<evidence type="ECO:0000256" key="1">
    <source>
        <dbReference type="ARBA" id="ARBA00007677"/>
    </source>
</evidence>
<dbReference type="AlphaFoldDB" id="A0A0L0EZB2"/>
<dbReference type="eggNOG" id="KOG4472">
    <property type="taxonomic scope" value="Eukaryota"/>
</dbReference>
<accession>A0A0L0EZB2</accession>
<reference evidence="3 4" key="1">
    <citation type="submission" date="2011-02" db="EMBL/GenBank/DDBJ databases">
        <title>The Genome Sequence of Sphaeroforma arctica JP610.</title>
        <authorList>
            <consortium name="The Broad Institute Genome Sequencing Platform"/>
            <person name="Russ C."/>
            <person name="Cuomo C."/>
            <person name="Young S.K."/>
            <person name="Zeng Q."/>
            <person name="Gargeya S."/>
            <person name="Alvarado L."/>
            <person name="Berlin A."/>
            <person name="Chapman S.B."/>
            <person name="Chen Z."/>
            <person name="Freedman E."/>
            <person name="Gellesch M."/>
            <person name="Goldberg J."/>
            <person name="Griggs A."/>
            <person name="Gujja S."/>
            <person name="Heilman E."/>
            <person name="Heiman D."/>
            <person name="Howarth C."/>
            <person name="Mehta T."/>
            <person name="Neiman D."/>
            <person name="Pearson M."/>
            <person name="Roberts A."/>
            <person name="Saif S."/>
            <person name="Shea T."/>
            <person name="Shenoy N."/>
            <person name="Sisk P."/>
            <person name="Stolte C."/>
            <person name="Sykes S."/>
            <person name="White J."/>
            <person name="Yandava C."/>
            <person name="Burger G."/>
            <person name="Gray M.W."/>
            <person name="Holland P.W.H."/>
            <person name="King N."/>
            <person name="Lang F.B.F."/>
            <person name="Roger A.J."/>
            <person name="Ruiz-Trillo I."/>
            <person name="Haas B."/>
            <person name="Nusbaum C."/>
            <person name="Birren B."/>
        </authorList>
    </citation>
    <scope>NUCLEOTIDE SEQUENCE [LARGE SCALE GENOMIC DNA]</scope>
    <source>
        <strain evidence="3 4">JP610</strain>
    </source>
</reference>
<dbReference type="OrthoDB" id="439943at2759"/>
<dbReference type="Proteomes" id="UP000054560">
    <property type="component" value="Unassembled WGS sequence"/>
</dbReference>
<feature type="non-terminal residue" evidence="3">
    <location>
        <position position="62"/>
    </location>
</feature>
<dbReference type="PANTHER" id="PTHR31121:SF6">
    <property type="entry name" value="ALPHA-1,2 MANNOSYLTRANSFERASE KTR1"/>
    <property type="match status" value="1"/>
</dbReference>
<dbReference type="Pfam" id="PF01793">
    <property type="entry name" value="Glyco_transf_15"/>
    <property type="match status" value="1"/>
</dbReference>
<organism evidence="3 4">
    <name type="scientific">Sphaeroforma arctica JP610</name>
    <dbReference type="NCBI Taxonomy" id="667725"/>
    <lineage>
        <taxon>Eukaryota</taxon>
        <taxon>Ichthyosporea</taxon>
        <taxon>Ichthyophonida</taxon>
        <taxon>Sphaeroforma</taxon>
    </lineage>
</organism>
<evidence type="ECO:0000313" key="4">
    <source>
        <dbReference type="Proteomes" id="UP000054560"/>
    </source>
</evidence>
<dbReference type="GO" id="GO:0000032">
    <property type="term" value="P:cell wall mannoprotein biosynthetic process"/>
    <property type="evidence" value="ECO:0007669"/>
    <property type="project" value="TreeGrafter"/>
</dbReference>
<sequence>MQTFFNYLDQSGGFFYERWGDAVIHSLGVGLFADKSKVRWMEEIGYSHNPFTYCPLRAETAQ</sequence>
<dbReference type="Gene3D" id="3.90.550.10">
    <property type="entry name" value="Spore Coat Polysaccharide Biosynthesis Protein SpsA, Chain A"/>
    <property type="match status" value="1"/>
</dbReference>
<name>A0A0L0EZB2_9EUKA</name>
<dbReference type="EMBL" id="KQ253551">
    <property type="protein sequence ID" value="KNC69729.1"/>
    <property type="molecule type" value="Genomic_DNA"/>
</dbReference>
<dbReference type="GO" id="GO:0006487">
    <property type="term" value="P:protein N-linked glycosylation"/>
    <property type="evidence" value="ECO:0007669"/>
    <property type="project" value="TreeGrafter"/>
</dbReference>
<dbReference type="InterPro" id="IPR029044">
    <property type="entry name" value="Nucleotide-diphossugar_trans"/>
</dbReference>
<dbReference type="GO" id="GO:0006493">
    <property type="term" value="P:protein O-linked glycosylation"/>
    <property type="evidence" value="ECO:0007669"/>
    <property type="project" value="TreeGrafter"/>
</dbReference>
<dbReference type="RefSeq" id="XP_014143631.1">
    <property type="nucleotide sequence ID" value="XM_014288156.1"/>
</dbReference>
<dbReference type="GeneID" id="25918261"/>
<dbReference type="InterPro" id="IPR002685">
    <property type="entry name" value="Glyco_trans_15"/>
</dbReference>
<protein>
    <submittedName>
        <fullName evidence="3">Uncharacterized protein</fullName>
    </submittedName>
</protein>
<evidence type="ECO:0000256" key="2">
    <source>
        <dbReference type="ARBA" id="ARBA00022679"/>
    </source>
</evidence>
<dbReference type="STRING" id="667725.A0A0L0EZB2"/>
<dbReference type="SUPFAM" id="SSF53448">
    <property type="entry name" value="Nucleotide-diphospho-sugar transferases"/>
    <property type="match status" value="1"/>
</dbReference>
<evidence type="ECO:0000313" key="3">
    <source>
        <dbReference type="EMBL" id="KNC69729.1"/>
    </source>
</evidence>
<keyword evidence="4" id="KW-1185">Reference proteome</keyword>
<keyword evidence="2" id="KW-0808">Transferase</keyword>
<dbReference type="GO" id="GO:0016020">
    <property type="term" value="C:membrane"/>
    <property type="evidence" value="ECO:0007669"/>
    <property type="project" value="InterPro"/>
</dbReference>
<gene>
    <name evidence="3" type="ORF">SARC_17757</name>
</gene>
<proteinExistence type="inferred from homology"/>
<comment type="similarity">
    <text evidence="1">Belongs to the glycosyltransferase 15 family.</text>
</comment>